<reference evidence="3" key="1">
    <citation type="submission" date="2021-01" db="UniProtKB">
        <authorList>
            <consortium name="EnsemblMetazoa"/>
        </authorList>
    </citation>
    <scope>IDENTIFICATION</scope>
</reference>
<proteinExistence type="predicted"/>
<feature type="region of interest" description="Disordered" evidence="2">
    <location>
        <begin position="256"/>
        <end position="293"/>
    </location>
</feature>
<feature type="region of interest" description="Disordered" evidence="2">
    <location>
        <begin position="459"/>
        <end position="485"/>
    </location>
</feature>
<evidence type="ECO:0000313" key="4">
    <source>
        <dbReference type="Proteomes" id="UP000594262"/>
    </source>
</evidence>
<feature type="compositionally biased region" description="Polar residues" evidence="2">
    <location>
        <begin position="256"/>
        <end position="274"/>
    </location>
</feature>
<feature type="compositionally biased region" description="Low complexity" evidence="2">
    <location>
        <begin position="191"/>
        <end position="201"/>
    </location>
</feature>
<evidence type="ECO:0000256" key="1">
    <source>
        <dbReference type="SAM" id="Coils"/>
    </source>
</evidence>
<name>A0A7M6DQ05_9CNID</name>
<sequence length="577" mass="65361">MDWIVVLESRDNNNTNSSMLGYHFHDDTNGNAVKCMDEKCEITKKRIEKYSELVHKEEEIMEKYEKTVELRETICKRRKSVAATPQRKSGGAAYHTLPRSYQHSHSDLSEIDQRFTDVITHGSPKSRRFSVPSKLLSQHDGNHHHHDNHAVNKIKKNGVHQLSNVSEVSSTEDLRRQSYLLQSKLQDVTHSSSMPSSPLMSRNRRKSHMSPHSSPIATRKTNKDVSSVKSNFNQQISGDWSPDGSFELDSPTQWSIGNGIQRSSPLVTKNTNGEQIPRRSRKTKMGDISQNESIEVRSLPSSPLAINQINMADAWLSRETNSTKSDQSESSIERESQSNEAANQNRSKTTSAEILCNAVKRRMRKISASAENLNEMKELKDKRIKQLKDSKTMPNSTSLDNIHFVSLAPHPKSIAQLHQHSSQSKTKRFHRSLENLISTSQNNGTSSNESNLETNEILGHKKTSPRRTPSPEGGAVPKTLANDENLVTTNDHVNEVRKRRQAARQKLKQRQNLLNGLNKDIKIANRVLRNLRTRSMPLLDKMDINFEIPYEFIQAVLNSNNHGGIDDIHGHINDLIV</sequence>
<evidence type="ECO:0000313" key="3">
    <source>
        <dbReference type="EnsemblMetazoa" id="CLYHEMP021425.1"/>
    </source>
</evidence>
<organism evidence="3 4">
    <name type="scientific">Clytia hemisphaerica</name>
    <dbReference type="NCBI Taxonomy" id="252671"/>
    <lineage>
        <taxon>Eukaryota</taxon>
        <taxon>Metazoa</taxon>
        <taxon>Cnidaria</taxon>
        <taxon>Hydrozoa</taxon>
        <taxon>Hydroidolina</taxon>
        <taxon>Leptothecata</taxon>
        <taxon>Obeliida</taxon>
        <taxon>Clytiidae</taxon>
        <taxon>Clytia</taxon>
    </lineage>
</organism>
<feature type="coiled-coil region" evidence="1">
    <location>
        <begin position="493"/>
        <end position="534"/>
    </location>
</feature>
<dbReference type="Proteomes" id="UP000594262">
    <property type="component" value="Unplaced"/>
</dbReference>
<dbReference type="AlphaFoldDB" id="A0A7M6DQ05"/>
<dbReference type="OrthoDB" id="10670331at2759"/>
<feature type="region of interest" description="Disordered" evidence="2">
    <location>
        <begin position="183"/>
        <end position="225"/>
    </location>
</feature>
<protein>
    <submittedName>
        <fullName evidence="3">Uncharacterized protein</fullName>
    </submittedName>
</protein>
<feature type="region of interest" description="Disordered" evidence="2">
    <location>
        <begin position="318"/>
        <end position="349"/>
    </location>
</feature>
<keyword evidence="1" id="KW-0175">Coiled coil</keyword>
<accession>A0A7M6DQ05</accession>
<keyword evidence="4" id="KW-1185">Reference proteome</keyword>
<dbReference type="EnsemblMetazoa" id="CLYHEMT021425.1">
    <property type="protein sequence ID" value="CLYHEMP021425.1"/>
    <property type="gene ID" value="CLYHEMG021425"/>
</dbReference>
<feature type="region of interest" description="Disordered" evidence="2">
    <location>
        <begin position="121"/>
        <end position="148"/>
    </location>
</feature>
<evidence type="ECO:0000256" key="2">
    <source>
        <dbReference type="SAM" id="MobiDB-lite"/>
    </source>
</evidence>